<accession>A0A1I3XQD5</accession>
<proteinExistence type="predicted"/>
<gene>
    <name evidence="1" type="ORF">SAMN04488518_10358</name>
</gene>
<comment type="caution">
    <text evidence="1">The sequence shown here is derived from an EMBL/GenBank/DDBJ whole genome shotgun (WGS) entry which is preliminary data.</text>
</comment>
<evidence type="ECO:0008006" key="3">
    <source>
        <dbReference type="Google" id="ProtNLM"/>
    </source>
</evidence>
<dbReference type="EMBL" id="FOSK01000003">
    <property type="protein sequence ID" value="SFK21271.1"/>
    <property type="molecule type" value="Genomic_DNA"/>
</dbReference>
<name>A0A1I3XQD5_9HYPH</name>
<evidence type="ECO:0000313" key="2">
    <source>
        <dbReference type="Proteomes" id="UP000199598"/>
    </source>
</evidence>
<sequence>MGYMELKTYLVVGVVASSVLLAGCGTVVRGTTEDIKIYVEPEHAKITSTTAHSCVGPCVINVPRKKEFTLTASAPGYQTQVIDVETRVSGKGAAGMAGNVLLGGVIGVGVDAATGATLDHYPNPVNFILKRGKGSRKLTPAEIKLMNKAKTPTS</sequence>
<protein>
    <recommendedName>
        <fullName evidence="3">Translation initiation factor 2</fullName>
    </recommendedName>
</protein>
<keyword evidence="2" id="KW-1185">Reference proteome</keyword>
<dbReference type="Proteomes" id="UP000199598">
    <property type="component" value="Unassembled WGS sequence"/>
</dbReference>
<evidence type="ECO:0000313" key="1">
    <source>
        <dbReference type="EMBL" id="SFK21271.1"/>
    </source>
</evidence>
<reference evidence="1 2" key="1">
    <citation type="submission" date="2016-10" db="EMBL/GenBank/DDBJ databases">
        <authorList>
            <person name="Varghese N."/>
            <person name="Submissions S."/>
        </authorList>
    </citation>
    <scope>NUCLEOTIDE SEQUENCE [LARGE SCALE GENOMIC DNA]</scope>
    <source>
        <strain evidence="1 2">DSM 16392</strain>
    </source>
</reference>
<dbReference type="PROSITE" id="PS51257">
    <property type="entry name" value="PROKAR_LIPOPROTEIN"/>
    <property type="match status" value="1"/>
</dbReference>
<organism evidence="1 2">
    <name type="scientific">Pseudovibrio ascidiaceicola</name>
    <dbReference type="NCBI Taxonomy" id="285279"/>
    <lineage>
        <taxon>Bacteria</taxon>
        <taxon>Pseudomonadati</taxon>
        <taxon>Pseudomonadota</taxon>
        <taxon>Alphaproteobacteria</taxon>
        <taxon>Hyphomicrobiales</taxon>
        <taxon>Stappiaceae</taxon>
        <taxon>Pseudovibrio</taxon>
    </lineage>
</organism>